<proteinExistence type="predicted"/>
<dbReference type="InterPro" id="IPR023214">
    <property type="entry name" value="HAD_sf"/>
</dbReference>
<dbReference type="InterPro" id="IPR036412">
    <property type="entry name" value="HAD-like_sf"/>
</dbReference>
<comment type="caution">
    <text evidence="1">The sequence shown here is derived from an EMBL/GenBank/DDBJ whole genome shotgun (WGS) entry which is preliminary data.</text>
</comment>
<gene>
    <name evidence="1" type="ORF">OXD698_LOCUS48054</name>
</gene>
<dbReference type="SUPFAM" id="SSF56784">
    <property type="entry name" value="HAD-like"/>
    <property type="match status" value="1"/>
</dbReference>
<organism evidence="1 2">
    <name type="scientific">Adineta steineri</name>
    <dbReference type="NCBI Taxonomy" id="433720"/>
    <lineage>
        <taxon>Eukaryota</taxon>
        <taxon>Metazoa</taxon>
        <taxon>Spiralia</taxon>
        <taxon>Gnathifera</taxon>
        <taxon>Rotifera</taxon>
        <taxon>Eurotatoria</taxon>
        <taxon>Bdelloidea</taxon>
        <taxon>Adinetida</taxon>
        <taxon>Adinetidae</taxon>
        <taxon>Adineta</taxon>
    </lineage>
</organism>
<name>A0A820K8G5_9BILA</name>
<evidence type="ECO:0000313" key="1">
    <source>
        <dbReference type="EMBL" id="CAF4337743.1"/>
    </source>
</evidence>
<protein>
    <submittedName>
        <fullName evidence="1">Uncharacterized protein</fullName>
    </submittedName>
</protein>
<dbReference type="EMBL" id="CAJOAZ010019565">
    <property type="protein sequence ID" value="CAF4337743.1"/>
    <property type="molecule type" value="Genomic_DNA"/>
</dbReference>
<feature type="non-terminal residue" evidence="1">
    <location>
        <position position="1"/>
    </location>
</feature>
<dbReference type="AlphaFoldDB" id="A0A820K8G5"/>
<reference evidence="1" key="1">
    <citation type="submission" date="2021-02" db="EMBL/GenBank/DDBJ databases">
        <authorList>
            <person name="Nowell W R."/>
        </authorList>
    </citation>
    <scope>NUCLEOTIDE SEQUENCE</scope>
</reference>
<evidence type="ECO:0000313" key="2">
    <source>
        <dbReference type="Proteomes" id="UP000663844"/>
    </source>
</evidence>
<dbReference type="Gene3D" id="3.40.50.1000">
    <property type="entry name" value="HAD superfamily/HAD-like"/>
    <property type="match status" value="1"/>
</dbReference>
<sequence length="94" mass="10921">KMRFCFDLDNTLVSYPTIYGDYNSVEPKIHNIQLVRELHMAGHYIIIQTARRMKTHQGNVGAVIADIGKITLETLTKFNIPYLSFKNYLINIFE</sequence>
<accession>A0A820K8G5</accession>
<dbReference type="Proteomes" id="UP000663844">
    <property type="component" value="Unassembled WGS sequence"/>
</dbReference>